<sequence length="89" mass="10040">MDTPADWGDTARSQLKDDVSPSLHASDRLFGALAIGKKVRFYQFNGESLEDQKLVALHQGTIDMDESTGITHVENMLDYIKANRWNWAT</sequence>
<dbReference type="RefSeq" id="XP_024672560.1">
    <property type="nucleotide sequence ID" value="XM_024812470.1"/>
</dbReference>
<reference evidence="1 2" key="1">
    <citation type="submission" date="2017-12" db="EMBL/GenBank/DDBJ databases">
        <authorList>
            <consortium name="DOE Joint Genome Institute"/>
            <person name="Haridas S."/>
            <person name="Kjaerbolling I."/>
            <person name="Vesth T.C."/>
            <person name="Frisvad J.C."/>
            <person name="Nybo J.L."/>
            <person name="Theobald S."/>
            <person name="Kuo A."/>
            <person name="Bowyer P."/>
            <person name="Matsuda Y."/>
            <person name="Mondo S."/>
            <person name="Lyhne E.K."/>
            <person name="Kogle M.E."/>
            <person name="Clum A."/>
            <person name="Lipzen A."/>
            <person name="Salamov A."/>
            <person name="Ngan C.Y."/>
            <person name="Daum C."/>
            <person name="Chiniquy J."/>
            <person name="Barry K."/>
            <person name="LaButti K."/>
            <person name="Simmons B.A."/>
            <person name="Magnuson J.K."/>
            <person name="Mortensen U.H."/>
            <person name="Larsen T.O."/>
            <person name="Grigoriev I.V."/>
            <person name="Baker S.E."/>
            <person name="Andersen M.R."/>
            <person name="Nordberg H.P."/>
            <person name="Cantor M.N."/>
            <person name="Hua S.X."/>
        </authorList>
    </citation>
    <scope>NUCLEOTIDE SEQUENCE [LARGE SCALE GENOMIC DNA]</scope>
    <source>
        <strain evidence="1 2">CBS 102.13</strain>
    </source>
</reference>
<dbReference type="EMBL" id="KZ559135">
    <property type="protein sequence ID" value="PLB38548.1"/>
    <property type="molecule type" value="Genomic_DNA"/>
</dbReference>
<accession>A0A2I2FD39</accession>
<dbReference type="OrthoDB" id="4499616at2759"/>
<dbReference type="Proteomes" id="UP000234585">
    <property type="component" value="Unassembled WGS sequence"/>
</dbReference>
<evidence type="ECO:0000313" key="2">
    <source>
        <dbReference type="Proteomes" id="UP000234585"/>
    </source>
</evidence>
<dbReference type="GeneID" id="36519630"/>
<protein>
    <submittedName>
        <fullName evidence="1">Uncharacterized protein</fullName>
    </submittedName>
</protein>
<gene>
    <name evidence="1" type="ORF">BDW47DRAFT_105035</name>
</gene>
<organism evidence="1 2">
    <name type="scientific">Aspergillus candidus</name>
    <dbReference type="NCBI Taxonomy" id="41067"/>
    <lineage>
        <taxon>Eukaryota</taxon>
        <taxon>Fungi</taxon>
        <taxon>Dikarya</taxon>
        <taxon>Ascomycota</taxon>
        <taxon>Pezizomycotina</taxon>
        <taxon>Eurotiomycetes</taxon>
        <taxon>Eurotiomycetidae</taxon>
        <taxon>Eurotiales</taxon>
        <taxon>Aspergillaceae</taxon>
        <taxon>Aspergillus</taxon>
        <taxon>Aspergillus subgen. Circumdati</taxon>
    </lineage>
</organism>
<dbReference type="AlphaFoldDB" id="A0A2I2FD39"/>
<keyword evidence="2" id="KW-1185">Reference proteome</keyword>
<dbReference type="STRING" id="41067.A0A2I2FD39"/>
<name>A0A2I2FD39_ASPCN</name>
<evidence type="ECO:0000313" key="1">
    <source>
        <dbReference type="EMBL" id="PLB38548.1"/>
    </source>
</evidence>
<proteinExistence type="predicted"/>